<dbReference type="RefSeq" id="WP_188897447.1">
    <property type="nucleotide sequence ID" value="NZ_BMKS01000001.1"/>
</dbReference>
<evidence type="ECO:0008006" key="5">
    <source>
        <dbReference type="Google" id="ProtNLM"/>
    </source>
</evidence>
<feature type="region of interest" description="Disordered" evidence="1">
    <location>
        <begin position="185"/>
        <end position="235"/>
    </location>
</feature>
<accession>A0A8J3EBV3</accession>
<reference evidence="3 4" key="1">
    <citation type="journal article" date="2014" name="Int. J. Syst. Evol. Microbiol.">
        <title>Complete genome sequence of Corynebacterium casei LMG S-19264T (=DSM 44701T), isolated from a smear-ripened cheese.</title>
        <authorList>
            <consortium name="US DOE Joint Genome Institute (JGI-PGF)"/>
            <person name="Walter F."/>
            <person name="Albersmeier A."/>
            <person name="Kalinowski J."/>
            <person name="Ruckert C."/>
        </authorList>
    </citation>
    <scope>NUCLEOTIDE SEQUENCE [LARGE SCALE GENOMIC DNA]</scope>
    <source>
        <strain evidence="3 4">CGMCC 1.16330</strain>
    </source>
</reference>
<evidence type="ECO:0000256" key="2">
    <source>
        <dbReference type="SAM" id="SignalP"/>
    </source>
</evidence>
<evidence type="ECO:0000256" key="1">
    <source>
        <dbReference type="SAM" id="MobiDB-lite"/>
    </source>
</evidence>
<feature type="compositionally biased region" description="Low complexity" evidence="1">
    <location>
        <begin position="202"/>
        <end position="214"/>
    </location>
</feature>
<protein>
    <recommendedName>
        <fullName evidence="5">Invasion associated locus B family protein</fullName>
    </recommendedName>
</protein>
<dbReference type="EMBL" id="BMKS01000001">
    <property type="protein sequence ID" value="GGG16990.1"/>
    <property type="molecule type" value="Genomic_DNA"/>
</dbReference>
<proteinExistence type="predicted"/>
<feature type="signal peptide" evidence="2">
    <location>
        <begin position="1"/>
        <end position="30"/>
    </location>
</feature>
<feature type="chain" id="PRO_5035278312" description="Invasion associated locus B family protein" evidence="2">
    <location>
        <begin position="31"/>
        <end position="235"/>
    </location>
</feature>
<dbReference type="Proteomes" id="UP000597507">
    <property type="component" value="Unassembled WGS sequence"/>
</dbReference>
<keyword evidence="4" id="KW-1185">Reference proteome</keyword>
<dbReference type="AlphaFoldDB" id="A0A8J3EBV3"/>
<organism evidence="3 4">
    <name type="scientific">Caldovatus sediminis</name>
    <dbReference type="NCBI Taxonomy" id="2041189"/>
    <lineage>
        <taxon>Bacteria</taxon>
        <taxon>Pseudomonadati</taxon>
        <taxon>Pseudomonadota</taxon>
        <taxon>Alphaproteobacteria</taxon>
        <taxon>Acetobacterales</taxon>
        <taxon>Roseomonadaceae</taxon>
        <taxon>Caldovatus</taxon>
    </lineage>
</organism>
<name>A0A8J3EBV3_9PROT</name>
<comment type="caution">
    <text evidence="3">The sequence shown here is derived from an EMBL/GenBank/DDBJ whole genome shotgun (WGS) entry which is preliminary data.</text>
</comment>
<evidence type="ECO:0000313" key="3">
    <source>
        <dbReference type="EMBL" id="GGG16990.1"/>
    </source>
</evidence>
<keyword evidence="2" id="KW-0732">Signal</keyword>
<gene>
    <name evidence="3" type="ORF">GCM10010964_01570</name>
</gene>
<sequence>MSRAAPVPGRAAVLLALAAAAALPAPPAAAQLRSIEEQRAGAWLYRAGRTGERTACILETERPAGTLGGHVRLAMLNQPFEFHLSLRDLRWRIPPGTTGLVRLEIEGGATRYGANLRARQAGPDRTEVDLAGDPEGAARILAALRAGQRLSVRMPDGQVIGAPLAGTAVLVGRFHDCFRRRLMPRQTRAAAPATPPLPPPAAAGRPAKGSGAAATAPRNPLAGPDAATRPDAVWR</sequence>
<evidence type="ECO:0000313" key="4">
    <source>
        <dbReference type="Proteomes" id="UP000597507"/>
    </source>
</evidence>